<sequence>MGMPPGSASPSIMGPIMYLNPISSVTSAAMTTTKEPSDNSDPVGGRLYAMY</sequence>
<accession>A0A804LSJ0</accession>
<reference evidence="1" key="3">
    <citation type="submission" date="2021-05" db="UniProtKB">
        <authorList>
            <consortium name="EnsemblPlants"/>
        </authorList>
    </citation>
    <scope>IDENTIFICATION</scope>
    <source>
        <strain evidence="1">cv. B73</strain>
    </source>
</reference>
<dbReference type="EnsemblPlants" id="Zm00001eb033360_T001">
    <property type="protein sequence ID" value="Zm00001eb033360_P001"/>
    <property type="gene ID" value="Zm00001eb033360"/>
</dbReference>
<reference evidence="1" key="2">
    <citation type="submission" date="2019-07" db="EMBL/GenBank/DDBJ databases">
        <authorList>
            <person name="Seetharam A."/>
            <person name="Woodhouse M."/>
            <person name="Cannon E."/>
        </authorList>
    </citation>
    <scope>NUCLEOTIDE SEQUENCE [LARGE SCALE GENOMIC DNA]</scope>
    <source>
        <strain evidence="1">cv. B73</strain>
    </source>
</reference>
<keyword evidence="2" id="KW-1185">Reference proteome</keyword>
<organism evidence="1 2">
    <name type="scientific">Zea mays</name>
    <name type="common">Maize</name>
    <dbReference type="NCBI Taxonomy" id="4577"/>
    <lineage>
        <taxon>Eukaryota</taxon>
        <taxon>Viridiplantae</taxon>
        <taxon>Streptophyta</taxon>
        <taxon>Embryophyta</taxon>
        <taxon>Tracheophyta</taxon>
        <taxon>Spermatophyta</taxon>
        <taxon>Magnoliopsida</taxon>
        <taxon>Liliopsida</taxon>
        <taxon>Poales</taxon>
        <taxon>Poaceae</taxon>
        <taxon>PACMAD clade</taxon>
        <taxon>Panicoideae</taxon>
        <taxon>Andropogonodae</taxon>
        <taxon>Andropogoneae</taxon>
        <taxon>Tripsacinae</taxon>
        <taxon>Zea</taxon>
    </lineage>
</organism>
<dbReference type="Proteomes" id="UP000007305">
    <property type="component" value="Chromosome 1"/>
</dbReference>
<evidence type="ECO:0000313" key="1">
    <source>
        <dbReference type="EnsemblPlants" id="Zm00001eb033360_P001"/>
    </source>
</evidence>
<name>A0A804LSJ0_MAIZE</name>
<protein>
    <submittedName>
        <fullName evidence="1">Uncharacterized protein</fullName>
    </submittedName>
</protein>
<evidence type="ECO:0000313" key="2">
    <source>
        <dbReference type="Proteomes" id="UP000007305"/>
    </source>
</evidence>
<proteinExistence type="predicted"/>
<dbReference type="InParanoid" id="A0A804LSJ0"/>
<reference evidence="2" key="1">
    <citation type="submission" date="2015-12" db="EMBL/GenBank/DDBJ databases">
        <title>Update maize B73 reference genome by single molecule sequencing technologies.</title>
        <authorList>
            <consortium name="Maize Genome Sequencing Project"/>
            <person name="Ware D."/>
        </authorList>
    </citation>
    <scope>NUCLEOTIDE SEQUENCE [LARGE SCALE GENOMIC DNA]</scope>
    <source>
        <strain evidence="2">cv. B73</strain>
    </source>
</reference>
<dbReference type="AlphaFoldDB" id="A0A804LSJ0"/>
<dbReference type="Gramene" id="Zm00001eb033360_T001">
    <property type="protein sequence ID" value="Zm00001eb033360_P001"/>
    <property type="gene ID" value="Zm00001eb033360"/>
</dbReference>